<organism evidence="2 3">
    <name type="scientific">Rhizopus delemar</name>
    <dbReference type="NCBI Taxonomy" id="936053"/>
    <lineage>
        <taxon>Eukaryota</taxon>
        <taxon>Fungi</taxon>
        <taxon>Fungi incertae sedis</taxon>
        <taxon>Mucoromycota</taxon>
        <taxon>Mucoromycotina</taxon>
        <taxon>Mucoromycetes</taxon>
        <taxon>Mucorales</taxon>
        <taxon>Mucorineae</taxon>
        <taxon>Rhizopodaceae</taxon>
        <taxon>Rhizopus</taxon>
    </lineage>
</organism>
<keyword evidence="1" id="KW-0472">Membrane</keyword>
<comment type="caution">
    <text evidence="2">The sequence shown here is derived from an EMBL/GenBank/DDBJ whole genome shotgun (WGS) entry which is preliminary data.</text>
</comment>
<accession>A0A9P6XVH2</accession>
<evidence type="ECO:0000256" key="1">
    <source>
        <dbReference type="SAM" id="Phobius"/>
    </source>
</evidence>
<protein>
    <recommendedName>
        <fullName evidence="4">Transmembrane protein</fullName>
    </recommendedName>
</protein>
<reference evidence="2 3" key="1">
    <citation type="journal article" date="2020" name="Microb. Genom.">
        <title>Genetic diversity of clinical and environmental Mucorales isolates obtained from an investigation of mucormycosis cases among solid organ transplant recipients.</title>
        <authorList>
            <person name="Nguyen M.H."/>
            <person name="Kaul D."/>
            <person name="Muto C."/>
            <person name="Cheng S.J."/>
            <person name="Richter R.A."/>
            <person name="Bruno V.M."/>
            <person name="Liu G."/>
            <person name="Beyhan S."/>
            <person name="Sundermann A.J."/>
            <person name="Mounaud S."/>
            <person name="Pasculle A.W."/>
            <person name="Nierman W.C."/>
            <person name="Driscoll E."/>
            <person name="Cumbie R."/>
            <person name="Clancy C.J."/>
            <person name="Dupont C.L."/>
        </authorList>
    </citation>
    <scope>NUCLEOTIDE SEQUENCE [LARGE SCALE GENOMIC DNA]</scope>
    <source>
        <strain evidence="2 3">GL24</strain>
    </source>
</reference>
<keyword evidence="1" id="KW-1133">Transmembrane helix</keyword>
<feature type="transmembrane region" description="Helical" evidence="1">
    <location>
        <begin position="6"/>
        <end position="29"/>
    </location>
</feature>
<keyword evidence="1" id="KW-0812">Transmembrane</keyword>
<dbReference type="Proteomes" id="UP000740926">
    <property type="component" value="Unassembled WGS sequence"/>
</dbReference>
<gene>
    <name evidence="2" type="ORF">G6F50_015869</name>
</gene>
<evidence type="ECO:0000313" key="3">
    <source>
        <dbReference type="Proteomes" id="UP000740926"/>
    </source>
</evidence>
<evidence type="ECO:0008006" key="4">
    <source>
        <dbReference type="Google" id="ProtNLM"/>
    </source>
</evidence>
<dbReference type="AlphaFoldDB" id="A0A9P6XVH2"/>
<proteinExistence type="predicted"/>
<dbReference type="EMBL" id="JAANIU010009261">
    <property type="protein sequence ID" value="KAG1533456.1"/>
    <property type="molecule type" value="Genomic_DNA"/>
</dbReference>
<feature type="transmembrane region" description="Helical" evidence="1">
    <location>
        <begin position="41"/>
        <end position="64"/>
    </location>
</feature>
<keyword evidence="3" id="KW-1185">Reference proteome</keyword>
<evidence type="ECO:0000313" key="2">
    <source>
        <dbReference type="EMBL" id="KAG1533456.1"/>
    </source>
</evidence>
<sequence>MPLLRAVGMVLWPVFVIAWLINLGAAWHLAQWARQQGRSAWAFGLPAALGTVASIVVFVVLAVLGPKSQSFHAERRHGGRRSITSQRHLAPVVTAHPVDQLVVRVEARLIRLPVHGHGDFRRGAGDAVALQVQLFLVAFLARRPVGEHADLDPVIHRAVAFLAPAIGNCLAACRSRVTS</sequence>
<name>A0A9P6XVH2_9FUNG</name>